<evidence type="ECO:0000259" key="2">
    <source>
        <dbReference type="Pfam" id="PF13005"/>
    </source>
</evidence>
<dbReference type="PANTHER" id="PTHR33678:SF1">
    <property type="entry name" value="BLL1576 PROTEIN"/>
    <property type="match status" value="1"/>
</dbReference>
<accession>A0ABY5TQU0</accession>
<dbReference type="PANTHER" id="PTHR33678">
    <property type="entry name" value="BLL1576 PROTEIN"/>
    <property type="match status" value="1"/>
</dbReference>
<dbReference type="InterPro" id="IPR024463">
    <property type="entry name" value="Transposase_TnpC_homeodom"/>
</dbReference>
<organism evidence="4 5">
    <name type="scientific">SAR92 clade bacterium H455</name>
    <dbReference type="NCBI Taxonomy" id="2974818"/>
    <lineage>
        <taxon>Bacteria</taxon>
        <taxon>Pseudomonadati</taxon>
        <taxon>Pseudomonadota</taxon>
        <taxon>Gammaproteobacteria</taxon>
        <taxon>Cellvibrionales</taxon>
        <taxon>Porticoccaceae</taxon>
        <taxon>SAR92 clade</taxon>
    </lineage>
</organism>
<evidence type="ECO:0000259" key="3">
    <source>
        <dbReference type="Pfam" id="PF13007"/>
    </source>
</evidence>
<feature type="domain" description="Transposase TnpC homeodomain" evidence="3">
    <location>
        <begin position="39"/>
        <end position="111"/>
    </location>
</feature>
<dbReference type="InterPro" id="IPR052344">
    <property type="entry name" value="Transposase-related"/>
</dbReference>
<dbReference type="InterPro" id="IPR004291">
    <property type="entry name" value="Transposase_IS66_central"/>
</dbReference>
<dbReference type="Pfam" id="PF03050">
    <property type="entry name" value="DDE_Tnp_IS66"/>
    <property type="match status" value="1"/>
</dbReference>
<evidence type="ECO:0000313" key="4">
    <source>
        <dbReference type="EMBL" id="UVW35730.1"/>
    </source>
</evidence>
<dbReference type="Pfam" id="PF13005">
    <property type="entry name" value="zf-IS66"/>
    <property type="match status" value="1"/>
</dbReference>
<dbReference type="NCBIfam" id="NF033517">
    <property type="entry name" value="transpos_IS66"/>
    <property type="match status" value="1"/>
</dbReference>
<dbReference type="Pfam" id="PF13007">
    <property type="entry name" value="LZ_Tnp_IS66"/>
    <property type="match status" value="1"/>
</dbReference>
<feature type="domain" description="Transposase IS66 central" evidence="1">
    <location>
        <begin position="178"/>
        <end position="431"/>
    </location>
</feature>
<dbReference type="InterPro" id="IPR024474">
    <property type="entry name" value="Znf_dom_IS66"/>
</dbReference>
<feature type="domain" description="Transposase IS66 zinc-finger binding" evidence="2">
    <location>
        <begin position="120"/>
        <end position="163"/>
    </location>
</feature>
<evidence type="ECO:0000259" key="1">
    <source>
        <dbReference type="Pfam" id="PF03050"/>
    </source>
</evidence>
<gene>
    <name evidence="4" type="ORF">NYF23_03730</name>
</gene>
<protein>
    <submittedName>
        <fullName evidence="4">IS66 family transposase</fullName>
    </submittedName>
</protein>
<sequence length="433" mass="49365">MLTDPNIVVDKAQNHHALFAALKEQKTTNAFLLEENKILKEQVAWFKKQIHDRSSEKSKDEPNAKQGQLFNEIESIAENAPTDDEKITIPAHARKKKGRKKIPQDLPRIDVIYDLPDDQKTCSQDGHPLKQISEVTSEQLDYVPAKMRVLRHIRYKYVCSHCDTPPITASKPPVLLPKSNASASLLAHITTAKYVDGLPLYRQERQFERLGLSLNRSLMAKWMIKIGDQHIQPLINLLNDESRSSKLIHMDETRIQVLRSNKDPSADHWVWVRASGPPKQRVVLFDYDPSRATTVPRRLLDGFNGILVTDGYKPYDSVAREKQLTHAGCWAHARRYFNDAYKISGRKDRTAHEAVKRIGAMYHSDKKIRAGTDDTNLIKEQRQSNLTPLMMSFFDWLETLANQVVPKSTLGKAIYYALGQKSKLTQCLAHGGM</sequence>
<name>A0ABY5TQU0_9GAMM</name>
<dbReference type="EMBL" id="CP103416">
    <property type="protein sequence ID" value="UVW35730.1"/>
    <property type="molecule type" value="Genomic_DNA"/>
</dbReference>
<dbReference type="Proteomes" id="UP001059934">
    <property type="component" value="Chromosome"/>
</dbReference>
<reference evidence="4" key="1">
    <citation type="submission" date="2022-08" db="EMBL/GenBank/DDBJ databases">
        <title>Catabolic pathway analysis in culturable SAR92 clade bacteria reveals their overlooked roles in DMSP degradation in coastal seas.</title>
        <authorList>
            <person name="He X."/>
            <person name="Zhang X."/>
            <person name="Zhang Y."/>
        </authorList>
    </citation>
    <scope>NUCLEOTIDE SEQUENCE</scope>
    <source>
        <strain evidence="4">H455</strain>
    </source>
</reference>
<proteinExistence type="predicted"/>
<evidence type="ECO:0000313" key="5">
    <source>
        <dbReference type="Proteomes" id="UP001059934"/>
    </source>
</evidence>
<keyword evidence="5" id="KW-1185">Reference proteome</keyword>